<keyword evidence="1" id="KW-0472">Membrane</keyword>
<accession>A0A939DZ70</accession>
<keyword evidence="1" id="KW-1133">Transmembrane helix</keyword>
<organism evidence="3 4">
    <name type="scientific">Corynebacterium mendelii</name>
    <dbReference type="NCBI Taxonomy" id="2765362"/>
    <lineage>
        <taxon>Bacteria</taxon>
        <taxon>Bacillati</taxon>
        <taxon>Actinomycetota</taxon>
        <taxon>Actinomycetes</taxon>
        <taxon>Mycobacteriales</taxon>
        <taxon>Corynebacteriaceae</taxon>
        <taxon>Corynebacterium</taxon>
    </lineage>
</organism>
<feature type="chain" id="PRO_5039402676" description="ABC transporter permease" evidence="2">
    <location>
        <begin position="28"/>
        <end position="191"/>
    </location>
</feature>
<feature type="transmembrane region" description="Helical" evidence="1">
    <location>
        <begin position="43"/>
        <end position="61"/>
    </location>
</feature>
<evidence type="ECO:0000313" key="3">
    <source>
        <dbReference type="EMBL" id="MBN9643529.1"/>
    </source>
</evidence>
<comment type="caution">
    <text evidence="3">The sequence shown here is derived from an EMBL/GenBank/DDBJ whole genome shotgun (WGS) entry which is preliminary data.</text>
</comment>
<evidence type="ECO:0008006" key="5">
    <source>
        <dbReference type="Google" id="ProtNLM"/>
    </source>
</evidence>
<keyword evidence="2" id="KW-0732">Signal</keyword>
<feature type="transmembrane region" description="Helical" evidence="1">
    <location>
        <begin position="68"/>
        <end position="93"/>
    </location>
</feature>
<evidence type="ECO:0000256" key="1">
    <source>
        <dbReference type="SAM" id="Phobius"/>
    </source>
</evidence>
<feature type="signal peptide" evidence="2">
    <location>
        <begin position="1"/>
        <end position="27"/>
    </location>
</feature>
<dbReference type="AlphaFoldDB" id="A0A939DZ70"/>
<dbReference type="RefSeq" id="WP_207118227.1">
    <property type="nucleotide sequence ID" value="NZ_JAFLEQ010000003.1"/>
</dbReference>
<sequence>MPAGRLTTRSLLACAVFGAASAPFVWAAIALNTALAAVAPWLAYPTPAPFMAGALVSAMLIRKPGAALLAGIATVIVGLGLMSLLTTAFVELAALLFRPLLRIGDAPLFGRRVLLFSLAAGALSGVGLSSGIFMISAVREALPWELLLAGSVAKIAICAGWGLVSFFIAKALYNVGVNPQGLRPAADSRTP</sequence>
<evidence type="ECO:0000313" key="4">
    <source>
        <dbReference type="Proteomes" id="UP000664332"/>
    </source>
</evidence>
<dbReference type="EMBL" id="JAFLEQ010000003">
    <property type="protein sequence ID" value="MBN9643529.1"/>
    <property type="molecule type" value="Genomic_DNA"/>
</dbReference>
<protein>
    <recommendedName>
        <fullName evidence="5">ABC transporter permease</fullName>
    </recommendedName>
</protein>
<feature type="transmembrane region" description="Helical" evidence="1">
    <location>
        <begin position="146"/>
        <end position="169"/>
    </location>
</feature>
<gene>
    <name evidence="3" type="ORF">JZY06_02635</name>
</gene>
<name>A0A939DZ70_9CORY</name>
<keyword evidence="1" id="KW-0812">Transmembrane</keyword>
<evidence type="ECO:0000256" key="2">
    <source>
        <dbReference type="SAM" id="SignalP"/>
    </source>
</evidence>
<dbReference type="Proteomes" id="UP000664332">
    <property type="component" value="Unassembled WGS sequence"/>
</dbReference>
<keyword evidence="4" id="KW-1185">Reference proteome</keyword>
<reference evidence="3" key="1">
    <citation type="submission" date="2021-03" db="EMBL/GenBank/DDBJ databases">
        <authorList>
            <person name="Sun Q."/>
        </authorList>
    </citation>
    <scope>NUCLEOTIDE SEQUENCE</scope>
    <source>
        <strain evidence="3">CCM 8862</strain>
    </source>
</reference>
<feature type="transmembrane region" description="Helical" evidence="1">
    <location>
        <begin position="113"/>
        <end position="134"/>
    </location>
</feature>
<proteinExistence type="predicted"/>